<organism evidence="1 2">
    <name type="scientific">Xanthomonas phaseoli pv. dieffenbachiae</name>
    <dbReference type="NCBI Taxonomy" id="92828"/>
    <lineage>
        <taxon>Bacteria</taxon>
        <taxon>Pseudomonadati</taxon>
        <taxon>Pseudomonadota</taxon>
        <taxon>Gammaproteobacteria</taxon>
        <taxon>Lysobacterales</taxon>
        <taxon>Lysobacteraceae</taxon>
        <taxon>Xanthomonas</taxon>
    </lineage>
</organism>
<protein>
    <submittedName>
        <fullName evidence="1">Uncharacterized protein</fullName>
    </submittedName>
</protein>
<comment type="caution">
    <text evidence="1">The sequence shown here is derived from an EMBL/GenBank/DDBJ whole genome shotgun (WGS) entry which is preliminary data.</text>
</comment>
<reference evidence="1 2" key="1">
    <citation type="journal article" date="2016" name="Plant Pathol.">
        <title>Genetic characterization of strains named as Xanthomonas axonopodis pv. dieffenbachiae leads to a taxonomic revision of the X. axonopodis species complex.</title>
        <authorList>
            <person name="Constantin E.C."/>
            <person name="Cleenwerck I."/>
            <person name="Maes M."/>
            <person name="Baeyen S."/>
            <person name="Van Malderghem C."/>
            <person name="De Vos P."/>
            <person name="Cottyn B."/>
        </authorList>
    </citation>
    <scope>NUCLEOTIDE SEQUENCE [LARGE SCALE GENOMIC DNA]</scope>
    <source>
        <strain evidence="1 2">LMG 25940</strain>
    </source>
</reference>
<accession>A0A1V9H6L9</accession>
<sequence length="91" mass="10683">MCRCKCGPHSTILQIDPFASLRARRFVEHFLLPGHCLWMQLRCKLETAGALQMARWSSGFARMAVVSRAKLRYRVLRTMITWRLDYVLILE</sequence>
<dbReference type="Proteomes" id="UP000050546">
    <property type="component" value="Unassembled WGS sequence"/>
</dbReference>
<evidence type="ECO:0000313" key="2">
    <source>
        <dbReference type="Proteomes" id="UP000050546"/>
    </source>
</evidence>
<dbReference type="AlphaFoldDB" id="A0A1V9H6L9"/>
<evidence type="ECO:0000313" key="1">
    <source>
        <dbReference type="EMBL" id="OQP78302.1"/>
    </source>
</evidence>
<gene>
    <name evidence="1" type="ORF">IM53_011975</name>
</gene>
<proteinExistence type="predicted"/>
<name>A0A1V9H6L9_9XANT</name>
<dbReference type="EMBL" id="JPYI02000075">
    <property type="protein sequence ID" value="OQP78302.1"/>
    <property type="molecule type" value="Genomic_DNA"/>
</dbReference>
<reference evidence="1 2" key="2">
    <citation type="journal article" date="2017" name="Plant Pathol.">
        <title>Pathogenicity and virulence gene content of Xanthomonas strains infecting Araceae, formerly known as Xanthomonas axonopodis pv. dieffenbachiae.</title>
        <authorList>
            <person name="Constantin E.C."/>
            <person name="Haegeman A."/>
            <person name="Van Vaerenbergh J."/>
            <person name="Baeyen S."/>
            <person name="Van Malderghem C."/>
            <person name="Maes M."/>
            <person name="Cottyn B."/>
        </authorList>
    </citation>
    <scope>NUCLEOTIDE SEQUENCE [LARGE SCALE GENOMIC DNA]</scope>
    <source>
        <strain evidence="1 2">LMG 25940</strain>
    </source>
</reference>